<evidence type="ECO:0000256" key="5">
    <source>
        <dbReference type="ARBA" id="ARBA00022833"/>
    </source>
</evidence>
<evidence type="ECO:0000313" key="11">
    <source>
        <dbReference type="Proteomes" id="UP000249577"/>
    </source>
</evidence>
<evidence type="ECO:0000256" key="1">
    <source>
        <dbReference type="ARBA" id="ARBA00001947"/>
    </source>
</evidence>
<evidence type="ECO:0000259" key="9">
    <source>
        <dbReference type="Pfam" id="PF01551"/>
    </source>
</evidence>
<dbReference type="GO" id="GO:0046872">
    <property type="term" value="F:metal ion binding"/>
    <property type="evidence" value="ECO:0007669"/>
    <property type="project" value="UniProtKB-KW"/>
</dbReference>
<dbReference type="GO" id="GO:0006508">
    <property type="term" value="P:proteolysis"/>
    <property type="evidence" value="ECO:0007669"/>
    <property type="project" value="UniProtKB-KW"/>
</dbReference>
<evidence type="ECO:0000256" key="2">
    <source>
        <dbReference type="ARBA" id="ARBA00022670"/>
    </source>
</evidence>
<dbReference type="GO" id="GO:0004222">
    <property type="term" value="F:metalloendopeptidase activity"/>
    <property type="evidence" value="ECO:0007669"/>
    <property type="project" value="TreeGrafter"/>
</dbReference>
<feature type="region of interest" description="Disordered" evidence="7">
    <location>
        <begin position="149"/>
        <end position="168"/>
    </location>
</feature>
<dbReference type="AlphaFoldDB" id="A0A2W5KDF7"/>
<evidence type="ECO:0000256" key="8">
    <source>
        <dbReference type="SAM" id="Phobius"/>
    </source>
</evidence>
<keyword evidence="5" id="KW-0862">Zinc</keyword>
<dbReference type="PANTHER" id="PTHR21666">
    <property type="entry name" value="PEPTIDASE-RELATED"/>
    <property type="match status" value="1"/>
</dbReference>
<comment type="cofactor">
    <cofactor evidence="1">
        <name>Zn(2+)</name>
        <dbReference type="ChEBI" id="CHEBI:29105"/>
    </cofactor>
</comment>
<keyword evidence="6" id="KW-0482">Metalloprotease</keyword>
<dbReference type="InterPro" id="IPR050570">
    <property type="entry name" value="Cell_wall_metabolism_enzyme"/>
</dbReference>
<name>A0A2W5KDF7_ANCNO</name>
<feature type="transmembrane region" description="Helical" evidence="8">
    <location>
        <begin position="37"/>
        <end position="61"/>
    </location>
</feature>
<keyword evidence="8" id="KW-0472">Membrane</keyword>
<dbReference type="Gene3D" id="2.70.70.10">
    <property type="entry name" value="Glucose Permease (Domain IIA)"/>
    <property type="match status" value="1"/>
</dbReference>
<keyword evidence="8" id="KW-1133">Transmembrane helix</keyword>
<dbReference type="InterPro" id="IPR011055">
    <property type="entry name" value="Dup_hybrid_motif"/>
</dbReference>
<dbReference type="Pfam" id="PF01551">
    <property type="entry name" value="Peptidase_M23"/>
    <property type="match status" value="1"/>
</dbReference>
<feature type="domain" description="M23ase beta-sheet core" evidence="9">
    <location>
        <begin position="294"/>
        <end position="388"/>
    </location>
</feature>
<keyword evidence="2" id="KW-0645">Protease</keyword>
<comment type="caution">
    <text evidence="10">The sequence shown here is derived from an EMBL/GenBank/DDBJ whole genome shotgun (WGS) entry which is preliminary data.</text>
</comment>
<keyword evidence="3" id="KW-0479">Metal-binding</keyword>
<reference evidence="10 11" key="1">
    <citation type="submission" date="2017-08" db="EMBL/GenBank/DDBJ databases">
        <title>Infants hospitalized years apart are colonized by the same room-sourced microbial strains.</title>
        <authorList>
            <person name="Brooks B."/>
            <person name="Olm M.R."/>
            <person name="Firek B.A."/>
            <person name="Baker R."/>
            <person name="Thomas B.C."/>
            <person name="Morowitz M.J."/>
            <person name="Banfield J.F."/>
        </authorList>
    </citation>
    <scope>NUCLEOTIDE SEQUENCE [LARGE SCALE GENOMIC DNA]</scope>
    <source>
        <strain evidence="10">S2_005_003_R2_43</strain>
    </source>
</reference>
<dbReference type="CDD" id="cd12797">
    <property type="entry name" value="M23_peptidase"/>
    <property type="match status" value="1"/>
</dbReference>
<keyword evidence="4" id="KW-0378">Hydrolase</keyword>
<proteinExistence type="predicted"/>
<dbReference type="EMBL" id="QFPN01000005">
    <property type="protein sequence ID" value="PZQ14911.1"/>
    <property type="molecule type" value="Genomic_DNA"/>
</dbReference>
<feature type="compositionally biased region" description="Low complexity" evidence="7">
    <location>
        <begin position="156"/>
        <end position="166"/>
    </location>
</feature>
<evidence type="ECO:0000256" key="4">
    <source>
        <dbReference type="ARBA" id="ARBA00022801"/>
    </source>
</evidence>
<gene>
    <name evidence="10" type="ORF">DI565_10705</name>
</gene>
<organism evidence="10 11">
    <name type="scientific">Ancylobacter novellus</name>
    <name type="common">Thiobacillus novellus</name>
    <dbReference type="NCBI Taxonomy" id="921"/>
    <lineage>
        <taxon>Bacteria</taxon>
        <taxon>Pseudomonadati</taxon>
        <taxon>Pseudomonadota</taxon>
        <taxon>Alphaproteobacteria</taxon>
        <taxon>Hyphomicrobiales</taxon>
        <taxon>Xanthobacteraceae</taxon>
        <taxon>Ancylobacter</taxon>
    </lineage>
</organism>
<dbReference type="InterPro" id="IPR016047">
    <property type="entry name" value="M23ase_b-sheet_dom"/>
</dbReference>
<keyword evidence="8" id="KW-0812">Transmembrane</keyword>
<evidence type="ECO:0000256" key="7">
    <source>
        <dbReference type="SAM" id="MobiDB-lite"/>
    </source>
</evidence>
<dbReference type="SUPFAM" id="SSF51261">
    <property type="entry name" value="Duplicated hybrid motif"/>
    <property type="match status" value="1"/>
</dbReference>
<accession>A0A2W5KDF7</accession>
<evidence type="ECO:0000256" key="6">
    <source>
        <dbReference type="ARBA" id="ARBA00023049"/>
    </source>
</evidence>
<sequence>MPAAAGTRHASLLSGAADRIVIERGGRRMAIRLPRHGVAALAAALALLGGWSIAAAGYVFFHDAVVAELRQRSNAASKGYQAELAAMRDALERTRTKGLVERSSLDDRLAEILARQAAIEKRQSRLDALADLGGGAETKDRSDITFSLKPAPMDGASAPEEAAPAPGLRSSALGEAEKVASALDAIELDQARALEGVALKTAERRRTLERVYDAARLRRPAVSDGRARGGPFEPLPAGSLTFETRAEEIQAERAAVSAYEAGLSRAPIRTPAPGASISSGFGARPDPFLGRLAFHAGIDFERDAGESVRATAGGRVTNAGWSGGYGEMVEIDHGGGLATRYGHLSAVLVRVGDEVKIGSLLGLAGSTGRSTGPHLHYETRVNGEAVDPMRFLNAGRLLAAR</sequence>
<protein>
    <submittedName>
        <fullName evidence="10">M23 family peptidase</fullName>
    </submittedName>
</protein>
<evidence type="ECO:0000313" key="10">
    <source>
        <dbReference type="EMBL" id="PZQ14911.1"/>
    </source>
</evidence>
<evidence type="ECO:0000256" key="3">
    <source>
        <dbReference type="ARBA" id="ARBA00022723"/>
    </source>
</evidence>
<dbReference type="PANTHER" id="PTHR21666:SF288">
    <property type="entry name" value="CELL DIVISION PROTEIN YTFB"/>
    <property type="match status" value="1"/>
</dbReference>
<dbReference type="FunFam" id="2.70.70.10:FF:000006">
    <property type="entry name" value="M23 family peptidase"/>
    <property type="match status" value="1"/>
</dbReference>
<dbReference type="Proteomes" id="UP000249577">
    <property type="component" value="Unassembled WGS sequence"/>
</dbReference>